<dbReference type="Pfam" id="PF12832">
    <property type="entry name" value="MFS_1_like"/>
    <property type="match status" value="1"/>
</dbReference>
<feature type="transmembrane region" description="Helical" evidence="7">
    <location>
        <begin position="344"/>
        <end position="363"/>
    </location>
</feature>
<dbReference type="SUPFAM" id="SSF103473">
    <property type="entry name" value="MFS general substrate transporter"/>
    <property type="match status" value="1"/>
</dbReference>
<feature type="transmembrane region" description="Helical" evidence="7">
    <location>
        <begin position="440"/>
        <end position="461"/>
    </location>
</feature>
<feature type="compositionally biased region" description="Gly residues" evidence="6">
    <location>
        <begin position="196"/>
        <end position="214"/>
    </location>
</feature>
<evidence type="ECO:0000256" key="2">
    <source>
        <dbReference type="ARBA" id="ARBA00005241"/>
    </source>
</evidence>
<feature type="transmembrane region" description="Helical" evidence="7">
    <location>
        <begin position="67"/>
        <end position="90"/>
    </location>
</feature>
<comment type="caution">
    <text evidence="9">The sequence shown here is derived from an EMBL/GenBank/DDBJ whole genome shotgun (WGS) entry which is preliminary data.</text>
</comment>
<dbReference type="Gene3D" id="1.20.1250.20">
    <property type="entry name" value="MFS general substrate transporter like domains"/>
    <property type="match status" value="2"/>
</dbReference>
<comment type="similarity">
    <text evidence="2">Belongs to the major facilitator superfamily. MFSD6 family.</text>
</comment>
<dbReference type="InterPro" id="IPR024989">
    <property type="entry name" value="MFS_assoc_dom"/>
</dbReference>
<evidence type="ECO:0000259" key="8">
    <source>
        <dbReference type="Pfam" id="PF12832"/>
    </source>
</evidence>
<keyword evidence="5 7" id="KW-0472">Membrane</keyword>
<feature type="transmembrane region" description="Helical" evidence="7">
    <location>
        <begin position="467"/>
        <end position="493"/>
    </location>
</feature>
<feature type="transmembrane region" description="Helical" evidence="7">
    <location>
        <begin position="6"/>
        <end position="26"/>
    </location>
</feature>
<keyword evidence="10" id="KW-1185">Reference proteome</keyword>
<feature type="transmembrane region" description="Helical" evidence="7">
    <location>
        <begin position="375"/>
        <end position="396"/>
    </location>
</feature>
<protein>
    <submittedName>
        <fullName evidence="9">Major facilitator superfamily</fullName>
    </submittedName>
</protein>
<proteinExistence type="inferred from homology"/>
<keyword evidence="3 7" id="KW-0812">Transmembrane</keyword>
<dbReference type="PANTHER" id="PTHR16172:SF41">
    <property type="entry name" value="MAJOR FACILITATOR SUPERFAMILY DOMAIN-CONTAINING PROTEIN 6-LIKE"/>
    <property type="match status" value="1"/>
</dbReference>
<evidence type="ECO:0000313" key="10">
    <source>
        <dbReference type="Proteomes" id="UP000239649"/>
    </source>
</evidence>
<evidence type="ECO:0000256" key="4">
    <source>
        <dbReference type="ARBA" id="ARBA00022989"/>
    </source>
</evidence>
<evidence type="ECO:0000313" key="9">
    <source>
        <dbReference type="EMBL" id="PSC69940.1"/>
    </source>
</evidence>
<dbReference type="AlphaFoldDB" id="A0A2P6V781"/>
<reference evidence="9 10" key="1">
    <citation type="journal article" date="2018" name="Plant J.">
        <title>Genome sequences of Chlorella sorokiniana UTEX 1602 and Micractinium conductrix SAG 241.80: implications to maltose excretion by a green alga.</title>
        <authorList>
            <person name="Arriola M.B."/>
            <person name="Velmurugan N."/>
            <person name="Zhang Y."/>
            <person name="Plunkett M.H."/>
            <person name="Hondzo H."/>
            <person name="Barney B.M."/>
        </authorList>
    </citation>
    <scope>NUCLEOTIDE SEQUENCE [LARGE SCALE GENOMIC DNA]</scope>
    <source>
        <strain evidence="9 10">SAG 241.80</strain>
    </source>
</reference>
<name>A0A2P6V781_9CHLO</name>
<comment type="subcellular location">
    <subcellularLocation>
        <location evidence="1">Membrane</location>
        <topology evidence="1">Multi-pass membrane protein</topology>
    </subcellularLocation>
</comment>
<evidence type="ECO:0000256" key="6">
    <source>
        <dbReference type="SAM" id="MobiDB-lite"/>
    </source>
</evidence>
<feature type="domain" description="Major facilitator superfamily associated" evidence="8">
    <location>
        <begin position="5"/>
        <end position="470"/>
    </location>
</feature>
<sequence>MKIAKVWYFSYFSALSCLFPFLNLYFRNLGLGERHIGLLGAARPLVSLPAGALWCAAADRTRLHRAVLLLCFAGSAAARLAIGAVGAAWGARLAPLFATVVATEAFAAPVTIIVDSAVMAACSAEGAYGRQRLWGALGWGLCSALAGVLITHAGVYAAFACHAVLLVAALPATLRLPFGPLHAKLAAHTQHDDGGGGDGGDGGGGMGGKDGGSKAGTAEQSPKPAAHAASGRRSVERFDSALEAAALLERGAGGHTHAGSCRGGSKGVCAGADEEEAAQLSQQDGSASAAGQQPRVQYWAGVGQLLRCPEAAIFLAMAITMGFGVGNIEGYLFLYLDELGGSEALMGLSLSVTCAAETLVFYHQNHLLRLGVRRCMHLVLAAFLVRMGAYAALAHAPSPWLVLPIEVLHGFTFALAWGGGCAYCAQLAPPGLEATTQGLFQGLYFGLGVAAGSAVGGHVYQRHGAQAVYVVACGVLAAGWALCSAAQAAVALFGRGSGDGSSPGYLRVAAVEMGGRSDSSSLDPPPGVKREASAERITGGIAAAASV</sequence>
<dbReference type="InterPro" id="IPR051717">
    <property type="entry name" value="MFS_MFSD6"/>
</dbReference>
<dbReference type="EMBL" id="LHPF02000023">
    <property type="protein sequence ID" value="PSC69940.1"/>
    <property type="molecule type" value="Genomic_DNA"/>
</dbReference>
<dbReference type="PROSITE" id="PS51257">
    <property type="entry name" value="PROKAR_LIPOPROTEIN"/>
    <property type="match status" value="1"/>
</dbReference>
<organism evidence="9 10">
    <name type="scientific">Micractinium conductrix</name>
    <dbReference type="NCBI Taxonomy" id="554055"/>
    <lineage>
        <taxon>Eukaryota</taxon>
        <taxon>Viridiplantae</taxon>
        <taxon>Chlorophyta</taxon>
        <taxon>core chlorophytes</taxon>
        <taxon>Trebouxiophyceae</taxon>
        <taxon>Chlorellales</taxon>
        <taxon>Chlorellaceae</taxon>
        <taxon>Chlorella clade</taxon>
        <taxon>Micractinium</taxon>
    </lineage>
</organism>
<gene>
    <name evidence="9" type="ORF">C2E20_6608</name>
</gene>
<dbReference type="InterPro" id="IPR036259">
    <property type="entry name" value="MFS_trans_sf"/>
</dbReference>
<dbReference type="Proteomes" id="UP000239649">
    <property type="component" value="Unassembled WGS sequence"/>
</dbReference>
<feature type="transmembrane region" description="Helical" evidence="7">
    <location>
        <begin position="96"/>
        <end position="121"/>
    </location>
</feature>
<dbReference type="CDD" id="cd17335">
    <property type="entry name" value="MFS_MFSD6"/>
    <property type="match status" value="1"/>
</dbReference>
<dbReference type="PANTHER" id="PTHR16172">
    <property type="entry name" value="MAJOR FACILITATOR SUPERFAMILY DOMAIN-CONTAINING PROTEIN 6-LIKE"/>
    <property type="match status" value="1"/>
</dbReference>
<evidence type="ECO:0000256" key="7">
    <source>
        <dbReference type="SAM" id="Phobius"/>
    </source>
</evidence>
<evidence type="ECO:0000256" key="3">
    <source>
        <dbReference type="ARBA" id="ARBA00022692"/>
    </source>
</evidence>
<feature type="transmembrane region" description="Helical" evidence="7">
    <location>
        <begin position="156"/>
        <end position="174"/>
    </location>
</feature>
<evidence type="ECO:0000256" key="5">
    <source>
        <dbReference type="ARBA" id="ARBA00023136"/>
    </source>
</evidence>
<feature type="transmembrane region" description="Helical" evidence="7">
    <location>
        <begin position="133"/>
        <end position="150"/>
    </location>
</feature>
<dbReference type="OrthoDB" id="515887at2759"/>
<dbReference type="GO" id="GO:0016020">
    <property type="term" value="C:membrane"/>
    <property type="evidence" value="ECO:0007669"/>
    <property type="project" value="UniProtKB-SubCell"/>
</dbReference>
<keyword evidence="4 7" id="KW-1133">Transmembrane helix</keyword>
<feature type="transmembrane region" description="Helical" evidence="7">
    <location>
        <begin position="311"/>
        <end position="332"/>
    </location>
</feature>
<feature type="region of interest" description="Disordered" evidence="6">
    <location>
        <begin position="189"/>
        <end position="233"/>
    </location>
</feature>
<evidence type="ECO:0000256" key="1">
    <source>
        <dbReference type="ARBA" id="ARBA00004141"/>
    </source>
</evidence>
<accession>A0A2P6V781</accession>